<protein>
    <recommendedName>
        <fullName evidence="3">F-box domain-containing protein</fullName>
    </recommendedName>
</protein>
<evidence type="ECO:0000313" key="2">
    <source>
        <dbReference type="Proteomes" id="UP001215280"/>
    </source>
</evidence>
<dbReference type="Proteomes" id="UP001215280">
    <property type="component" value="Unassembled WGS sequence"/>
</dbReference>
<gene>
    <name evidence="1" type="ORF">DFH07DRAFT_1000701</name>
</gene>
<dbReference type="Gene3D" id="3.80.10.10">
    <property type="entry name" value="Ribonuclease Inhibitor"/>
    <property type="match status" value="1"/>
</dbReference>
<reference evidence="1" key="1">
    <citation type="submission" date="2023-03" db="EMBL/GenBank/DDBJ databases">
        <title>Massive genome expansion in bonnet fungi (Mycena s.s.) driven by repeated elements and novel gene families across ecological guilds.</title>
        <authorList>
            <consortium name="Lawrence Berkeley National Laboratory"/>
            <person name="Harder C.B."/>
            <person name="Miyauchi S."/>
            <person name="Viragh M."/>
            <person name="Kuo A."/>
            <person name="Thoen E."/>
            <person name="Andreopoulos B."/>
            <person name="Lu D."/>
            <person name="Skrede I."/>
            <person name="Drula E."/>
            <person name="Henrissat B."/>
            <person name="Morin E."/>
            <person name="Kohler A."/>
            <person name="Barry K."/>
            <person name="LaButti K."/>
            <person name="Morin E."/>
            <person name="Salamov A."/>
            <person name="Lipzen A."/>
            <person name="Mereny Z."/>
            <person name="Hegedus B."/>
            <person name="Baldrian P."/>
            <person name="Stursova M."/>
            <person name="Weitz H."/>
            <person name="Taylor A."/>
            <person name="Grigoriev I.V."/>
            <person name="Nagy L.G."/>
            <person name="Martin F."/>
            <person name="Kauserud H."/>
        </authorList>
    </citation>
    <scope>NUCLEOTIDE SEQUENCE</scope>
    <source>
        <strain evidence="1">CBHHK188m</strain>
    </source>
</reference>
<comment type="caution">
    <text evidence="1">The sequence shown here is derived from an EMBL/GenBank/DDBJ whole genome shotgun (WGS) entry which is preliminary data.</text>
</comment>
<evidence type="ECO:0000313" key="1">
    <source>
        <dbReference type="EMBL" id="KAJ7726708.1"/>
    </source>
</evidence>
<dbReference type="AlphaFoldDB" id="A0AAD7MPV1"/>
<accession>A0AAD7MPV1</accession>
<dbReference type="EMBL" id="JARJLG010000217">
    <property type="protein sequence ID" value="KAJ7726708.1"/>
    <property type="molecule type" value="Genomic_DNA"/>
</dbReference>
<organism evidence="1 2">
    <name type="scientific">Mycena maculata</name>
    <dbReference type="NCBI Taxonomy" id="230809"/>
    <lineage>
        <taxon>Eukaryota</taxon>
        <taxon>Fungi</taxon>
        <taxon>Dikarya</taxon>
        <taxon>Basidiomycota</taxon>
        <taxon>Agaricomycotina</taxon>
        <taxon>Agaricomycetes</taxon>
        <taxon>Agaricomycetidae</taxon>
        <taxon>Agaricales</taxon>
        <taxon>Marasmiineae</taxon>
        <taxon>Mycenaceae</taxon>
        <taxon>Mycena</taxon>
    </lineage>
</organism>
<keyword evidence="2" id="KW-1185">Reference proteome</keyword>
<name>A0AAD7MPV1_9AGAR</name>
<sequence>MAVDDRLANELWGEVFEYLPRDVLMALHSSHRLFHRISRSFLFREFRFHPYSIPDNAGQAEQTDPVQQRLRFWCSAEIAPCIRVCIVSPRDYPNHPNTYGLPRVDDPRNTLSAFFHSLPFFTNLRDFRAYAIHFSSIATLNLRLLPNLAQLDVRLCTVAEGVDCAGYAPLNLSACKFLNPPSIEDPWLPVLSPDTLRRLDMSCTAQLLSHLQQRGPLRGVRSLTLAIDFATIPQTLQVIAGFPALEVLTIAENREIDEFIMGLLDISHLFPNIREYTGPPLLLDVVLPISALRRLTLHRAPPSKVLATFQHSPHVMSLCINLTGFSNITLDNLCGFLPNVTELQIIIRSSRDPVTADDTDRTWKPEEFFKNLLSQSPLPTGLRKFAIHWKWSDRWRDATHVFELLQMAQEALLSRHPGISCIWIEGTRFLYFWRKGYGEAQYTYFNDQFPVDPEWQLRWDARL</sequence>
<proteinExistence type="predicted"/>
<dbReference type="SUPFAM" id="SSF52047">
    <property type="entry name" value="RNI-like"/>
    <property type="match status" value="1"/>
</dbReference>
<dbReference type="InterPro" id="IPR032675">
    <property type="entry name" value="LRR_dom_sf"/>
</dbReference>
<evidence type="ECO:0008006" key="3">
    <source>
        <dbReference type="Google" id="ProtNLM"/>
    </source>
</evidence>